<name>A0AAX3SSL7_9BURK</name>
<gene>
    <name evidence="1" type="ORF">PYR84_10550</name>
</gene>
<sequence>MIGVVDAEPCTLPLILFSLRFALLCFALLGQASRSLMVVLIFNGRLISTGSQWGHAAIDLDGKVYSQSHSRYAVLERSGYLSSNLEYRDVVGLTLRVSLAEKAKIKSELDSRVAAQKPYSLTDNSCSTNVAEVLEIAGILAHDPRFQMVPSSSRMVSPKELLIAISRSDRVLKRDNYKKGS</sequence>
<organism evidence="1 2">
    <name type="scientific">Delftia tsuruhatensis</name>
    <dbReference type="NCBI Taxonomy" id="180282"/>
    <lineage>
        <taxon>Bacteria</taxon>
        <taxon>Pseudomonadati</taxon>
        <taxon>Pseudomonadota</taxon>
        <taxon>Betaproteobacteria</taxon>
        <taxon>Burkholderiales</taxon>
        <taxon>Comamonadaceae</taxon>
        <taxon>Delftia</taxon>
    </lineage>
</organism>
<proteinExistence type="predicted"/>
<protein>
    <recommendedName>
        <fullName evidence="3">DUF4105 domain-containing protein</fullName>
    </recommendedName>
</protein>
<dbReference type="AlphaFoldDB" id="A0AAX3SSL7"/>
<reference evidence="1" key="1">
    <citation type="submission" date="2023-03" db="EMBL/GenBank/DDBJ databases">
        <title>Synergistic degradation of erythromycin by symbiotic bacteria Ery-6A and Ery-6B and application in simulated water remediation.</title>
        <authorList>
            <person name="Xu S."/>
        </authorList>
    </citation>
    <scope>NUCLEOTIDE SEQUENCE</scope>
    <source>
        <strain evidence="1">Ery-6A</strain>
    </source>
</reference>
<dbReference type="Proteomes" id="UP001219066">
    <property type="component" value="Chromosome"/>
</dbReference>
<dbReference type="RefSeq" id="WP_277849680.1">
    <property type="nucleotide sequence ID" value="NZ_CP120956.1"/>
</dbReference>
<accession>A0AAX3SSL7</accession>
<evidence type="ECO:0008006" key="3">
    <source>
        <dbReference type="Google" id="ProtNLM"/>
    </source>
</evidence>
<evidence type="ECO:0000313" key="2">
    <source>
        <dbReference type="Proteomes" id="UP001219066"/>
    </source>
</evidence>
<evidence type="ECO:0000313" key="1">
    <source>
        <dbReference type="EMBL" id="WFF83107.1"/>
    </source>
</evidence>
<dbReference type="EMBL" id="CP120956">
    <property type="protein sequence ID" value="WFF83107.1"/>
    <property type="molecule type" value="Genomic_DNA"/>
</dbReference>